<evidence type="ECO:0000256" key="1">
    <source>
        <dbReference type="SAM" id="Phobius"/>
    </source>
</evidence>
<feature type="transmembrane region" description="Helical" evidence="1">
    <location>
        <begin position="43"/>
        <end position="63"/>
    </location>
</feature>
<dbReference type="EMBL" id="KB822704">
    <property type="protein sequence ID" value="ETI24507.1"/>
    <property type="molecule type" value="Genomic_DNA"/>
</dbReference>
<evidence type="ECO:0000313" key="2">
    <source>
        <dbReference type="EMBL" id="ETI24507.1"/>
    </source>
</evidence>
<dbReference type="RefSeq" id="XP_008726443.1">
    <property type="nucleotide sequence ID" value="XM_008728221.1"/>
</dbReference>
<accession>V9DEX6</accession>
<dbReference type="AlphaFoldDB" id="V9DEX6"/>
<sequence length="127" mass="14304">MYMFSVNGAGDPLRNERSFPSQFETTASLCRPLEKVIVDQGAYIAYIVLQSTAILFFWVVVVWRWSQKTPVQESSAFSLADFAAKFVRKEVATKSGQAWGFSRDFLKDAGSTNVIEVLREARVVRQG</sequence>
<keyword evidence="1" id="KW-0472">Membrane</keyword>
<evidence type="ECO:0000313" key="3">
    <source>
        <dbReference type="Proteomes" id="UP000030678"/>
    </source>
</evidence>
<keyword evidence="1" id="KW-0812">Transmembrane</keyword>
<protein>
    <submittedName>
        <fullName evidence="2">Uncharacterized protein</fullName>
    </submittedName>
</protein>
<keyword evidence="1" id="KW-1133">Transmembrane helix</keyword>
<reference evidence="2 3" key="1">
    <citation type="submission" date="2013-03" db="EMBL/GenBank/DDBJ databases">
        <title>The Genome Sequence of Cladophialophora carrionii CBS 160.54.</title>
        <authorList>
            <consortium name="The Broad Institute Genomics Platform"/>
            <person name="Cuomo C."/>
            <person name="de Hoog S."/>
            <person name="Gorbushina A."/>
            <person name="Walker B."/>
            <person name="Young S.K."/>
            <person name="Zeng Q."/>
            <person name="Gargeya S."/>
            <person name="Fitzgerald M."/>
            <person name="Haas B."/>
            <person name="Abouelleil A."/>
            <person name="Allen A.W."/>
            <person name="Alvarado L."/>
            <person name="Arachchi H.M."/>
            <person name="Berlin A.M."/>
            <person name="Chapman S.B."/>
            <person name="Gainer-Dewar J."/>
            <person name="Goldberg J."/>
            <person name="Griggs A."/>
            <person name="Gujja S."/>
            <person name="Hansen M."/>
            <person name="Howarth C."/>
            <person name="Imamovic A."/>
            <person name="Ireland A."/>
            <person name="Larimer J."/>
            <person name="McCowan C."/>
            <person name="Murphy C."/>
            <person name="Pearson M."/>
            <person name="Poon T.W."/>
            <person name="Priest M."/>
            <person name="Roberts A."/>
            <person name="Saif S."/>
            <person name="Shea T."/>
            <person name="Sisk P."/>
            <person name="Sykes S."/>
            <person name="Wortman J."/>
            <person name="Nusbaum C."/>
            <person name="Birren B."/>
        </authorList>
    </citation>
    <scope>NUCLEOTIDE SEQUENCE [LARGE SCALE GENOMIC DNA]</scope>
    <source>
        <strain evidence="2 3">CBS 160.54</strain>
    </source>
</reference>
<organism evidence="2 3">
    <name type="scientific">Cladophialophora carrionii CBS 160.54</name>
    <dbReference type="NCBI Taxonomy" id="1279043"/>
    <lineage>
        <taxon>Eukaryota</taxon>
        <taxon>Fungi</taxon>
        <taxon>Dikarya</taxon>
        <taxon>Ascomycota</taxon>
        <taxon>Pezizomycotina</taxon>
        <taxon>Eurotiomycetes</taxon>
        <taxon>Chaetothyriomycetidae</taxon>
        <taxon>Chaetothyriales</taxon>
        <taxon>Herpotrichiellaceae</taxon>
        <taxon>Cladophialophora</taxon>
    </lineage>
</organism>
<dbReference type="HOGENOM" id="CLU_1970294_0_0_1"/>
<name>V9DEX6_9EURO</name>
<proteinExistence type="predicted"/>
<dbReference type="Proteomes" id="UP000030678">
    <property type="component" value="Unassembled WGS sequence"/>
</dbReference>
<dbReference type="VEuPathDB" id="FungiDB:G647_03876"/>
<gene>
    <name evidence="2" type="ORF">G647_03876</name>
</gene>
<dbReference type="GeneID" id="19982369"/>
<dbReference type="OrthoDB" id="5139479at2759"/>